<dbReference type="Pfam" id="PF02771">
    <property type="entry name" value="Acyl-CoA_dh_N"/>
    <property type="match status" value="1"/>
</dbReference>
<dbReference type="InterPro" id="IPR036250">
    <property type="entry name" value="AcylCo_DH-like_C"/>
</dbReference>
<dbReference type="Pfam" id="PF00441">
    <property type="entry name" value="Acyl-CoA_dh_1"/>
    <property type="match status" value="1"/>
</dbReference>
<dbReference type="GO" id="GO:0003995">
    <property type="term" value="F:acyl-CoA dehydrogenase activity"/>
    <property type="evidence" value="ECO:0007669"/>
    <property type="project" value="TreeGrafter"/>
</dbReference>
<dbReference type="Gene3D" id="1.10.540.10">
    <property type="entry name" value="Acyl-CoA dehydrogenase/oxidase, N-terminal domain"/>
    <property type="match status" value="1"/>
</dbReference>
<evidence type="ECO:0000313" key="8">
    <source>
        <dbReference type="EMBL" id="SVA53763.1"/>
    </source>
</evidence>
<feature type="domain" description="Acyl-CoA dehydrogenase/oxidase C-terminal" evidence="6">
    <location>
        <begin position="218"/>
        <end position="352"/>
    </location>
</feature>
<evidence type="ECO:0008006" key="9">
    <source>
        <dbReference type="Google" id="ProtNLM"/>
    </source>
</evidence>
<dbReference type="GO" id="GO:0050660">
    <property type="term" value="F:flavin adenine dinucleotide binding"/>
    <property type="evidence" value="ECO:0007669"/>
    <property type="project" value="InterPro"/>
</dbReference>
<dbReference type="InterPro" id="IPR046373">
    <property type="entry name" value="Acyl-CoA_Oxase/DH_mid-dom_sf"/>
</dbReference>
<evidence type="ECO:0000256" key="3">
    <source>
        <dbReference type="ARBA" id="ARBA00022630"/>
    </source>
</evidence>
<comment type="cofactor">
    <cofactor evidence="1">
        <name>FAD</name>
        <dbReference type="ChEBI" id="CHEBI:57692"/>
    </cofactor>
</comment>
<keyword evidence="5" id="KW-0560">Oxidoreductase</keyword>
<reference evidence="8" key="1">
    <citation type="submission" date="2018-05" db="EMBL/GenBank/DDBJ databases">
        <authorList>
            <person name="Lanie J.A."/>
            <person name="Ng W.-L."/>
            <person name="Kazmierczak K.M."/>
            <person name="Andrzejewski T.M."/>
            <person name="Davidsen T.M."/>
            <person name="Wayne K.J."/>
            <person name="Tettelin H."/>
            <person name="Glass J.I."/>
            <person name="Rusch D."/>
            <person name="Podicherti R."/>
            <person name="Tsui H.-C.T."/>
            <person name="Winkler M.E."/>
        </authorList>
    </citation>
    <scope>NUCLEOTIDE SEQUENCE</scope>
</reference>
<dbReference type="PANTHER" id="PTHR43884">
    <property type="entry name" value="ACYL-COA DEHYDROGENASE"/>
    <property type="match status" value="1"/>
</dbReference>
<protein>
    <recommendedName>
        <fullName evidence="9">Acyl-CoA dehydrogenase</fullName>
    </recommendedName>
</protein>
<evidence type="ECO:0000256" key="4">
    <source>
        <dbReference type="ARBA" id="ARBA00022827"/>
    </source>
</evidence>
<name>A0A381WPD3_9ZZZZ</name>
<evidence type="ECO:0000259" key="6">
    <source>
        <dbReference type="Pfam" id="PF00441"/>
    </source>
</evidence>
<evidence type="ECO:0000256" key="5">
    <source>
        <dbReference type="ARBA" id="ARBA00023002"/>
    </source>
</evidence>
<keyword evidence="4" id="KW-0274">FAD</keyword>
<dbReference type="InterPro" id="IPR009100">
    <property type="entry name" value="AcylCoA_DH/oxidase_NM_dom_sf"/>
</dbReference>
<gene>
    <name evidence="8" type="ORF">METZ01_LOCUS106617</name>
</gene>
<evidence type="ECO:0000259" key="7">
    <source>
        <dbReference type="Pfam" id="PF02771"/>
    </source>
</evidence>
<keyword evidence="3" id="KW-0285">Flavoprotein</keyword>
<organism evidence="8">
    <name type="scientific">marine metagenome</name>
    <dbReference type="NCBI Taxonomy" id="408172"/>
    <lineage>
        <taxon>unclassified sequences</taxon>
        <taxon>metagenomes</taxon>
        <taxon>ecological metagenomes</taxon>
    </lineage>
</organism>
<dbReference type="PANTHER" id="PTHR43884:SF20">
    <property type="entry name" value="ACYL-COA DEHYDROGENASE FADE28"/>
    <property type="match status" value="1"/>
</dbReference>
<dbReference type="AlphaFoldDB" id="A0A381WPD3"/>
<dbReference type="CDD" id="cd00567">
    <property type="entry name" value="ACAD"/>
    <property type="match status" value="1"/>
</dbReference>
<dbReference type="InterPro" id="IPR037069">
    <property type="entry name" value="AcylCoA_DH/ox_N_sf"/>
</dbReference>
<proteinExistence type="inferred from homology"/>
<dbReference type="Gene3D" id="1.20.140.10">
    <property type="entry name" value="Butyryl-CoA Dehydrogenase, subunit A, domain 3"/>
    <property type="match status" value="1"/>
</dbReference>
<accession>A0A381WPD3</accession>
<dbReference type="SUPFAM" id="SSF56645">
    <property type="entry name" value="Acyl-CoA dehydrogenase NM domain-like"/>
    <property type="match status" value="1"/>
</dbReference>
<dbReference type="EMBL" id="UINC01012291">
    <property type="protein sequence ID" value="SVA53763.1"/>
    <property type="molecule type" value="Genomic_DNA"/>
</dbReference>
<evidence type="ECO:0000256" key="2">
    <source>
        <dbReference type="ARBA" id="ARBA00009347"/>
    </source>
</evidence>
<comment type="similarity">
    <text evidence="2">Belongs to the acyl-CoA dehydrogenase family.</text>
</comment>
<dbReference type="Gene3D" id="2.40.110.10">
    <property type="entry name" value="Butyryl-CoA Dehydrogenase, subunit A, domain 2"/>
    <property type="match status" value="1"/>
</dbReference>
<dbReference type="InterPro" id="IPR013786">
    <property type="entry name" value="AcylCoA_DH/ox_N"/>
</dbReference>
<feature type="domain" description="Acyl-CoA dehydrogenase/oxidase N-terminal" evidence="7">
    <location>
        <begin position="6"/>
        <end position="118"/>
    </location>
</feature>
<dbReference type="InterPro" id="IPR009075">
    <property type="entry name" value="AcylCo_DH/oxidase_C"/>
</dbReference>
<evidence type="ECO:0000256" key="1">
    <source>
        <dbReference type="ARBA" id="ARBA00001974"/>
    </source>
</evidence>
<sequence>MDFALTEEQLMLQESIGGYLRSACPLDSVRKATEAGTTNLPTIAAGLAQLGAAGILIPEELGGVGMGFLEAALISEALGSVIAPVAFVASSVMAPVALLGAGSQDQRETWLPRVANGEVIIGVGISEHIGRRETDGIFANDDTLTGKAMFVLDGMDADTLLVADNDGQLYLVQASDVTRNKLKTIDRTRSVAEIVLDQTSAEILPGSVNNRKHLNDMVNAGRVMLAADTLGAAGTMLEQAIEYAKERRQFNRVIGSFQAVKHMCSEMAADLEPCRSLVWYAAHAIRSIPDEATLMACHAKAHLAETGRFVARKATEVHGGMGFTDLLGLHYWFKRIGFDRQLLGAPEVVREEAAVAQGWV</sequence>
<dbReference type="SUPFAM" id="SSF47203">
    <property type="entry name" value="Acyl-CoA dehydrogenase C-terminal domain-like"/>
    <property type="match status" value="1"/>
</dbReference>